<evidence type="ECO:0000313" key="2">
    <source>
        <dbReference type="Proteomes" id="UP000245919"/>
    </source>
</evidence>
<name>A0A2Z3KLG7_LACLL</name>
<dbReference type="GeneID" id="89634109"/>
<reference evidence="1 2" key="1">
    <citation type="submission" date="2018-03" db="EMBL/GenBank/DDBJ databases">
        <title>Genome sequence of Lactococcus lactis strain 14B4 from almond drupe.</title>
        <authorList>
            <person name="Tran T.D."/>
            <person name="McGarvey J.A."/>
            <person name="Huynh S."/>
            <person name="Parker C.T."/>
        </authorList>
    </citation>
    <scope>NUCLEOTIDE SEQUENCE [LARGE SCALE GENOMIC DNA]</scope>
    <source>
        <strain evidence="1 2">14B4</strain>
    </source>
</reference>
<dbReference type="AlphaFoldDB" id="A0A2Z3KLG7"/>
<accession>A0A2Z3KLG7</accession>
<organism evidence="1 2">
    <name type="scientific">Lactococcus lactis subsp. lactis</name>
    <name type="common">Streptococcus lactis</name>
    <dbReference type="NCBI Taxonomy" id="1360"/>
    <lineage>
        <taxon>Bacteria</taxon>
        <taxon>Bacillati</taxon>
        <taxon>Bacillota</taxon>
        <taxon>Bacilli</taxon>
        <taxon>Lactobacillales</taxon>
        <taxon>Streptococcaceae</taxon>
        <taxon>Lactococcus</taxon>
    </lineage>
</organism>
<protein>
    <submittedName>
        <fullName evidence="1">Uncharacterized protein</fullName>
    </submittedName>
</protein>
<sequence length="78" mass="8926">MDGAENHFKLTQEQKLVKQEYQEKIIDTNEFHGQFALIKPSGLNKEEIYNGRYLLIQSTTAIFLPDEAILGFSPLSPQ</sequence>
<dbReference type="EMBL" id="CP028160">
    <property type="protein sequence ID" value="AWN66484.1"/>
    <property type="molecule type" value="Genomic_DNA"/>
</dbReference>
<dbReference type="Proteomes" id="UP000245919">
    <property type="component" value="Chromosome"/>
</dbReference>
<proteinExistence type="predicted"/>
<evidence type="ECO:0000313" key="1">
    <source>
        <dbReference type="EMBL" id="AWN66484.1"/>
    </source>
</evidence>
<gene>
    <name evidence="1" type="ORF">LL14B4_09980</name>
</gene>
<dbReference type="RefSeq" id="WP_109991173.1">
    <property type="nucleotide sequence ID" value="NZ_CP028160.1"/>
</dbReference>